<comment type="cofactor">
    <cofactor evidence="9">
        <name>Mg(2+)</name>
        <dbReference type="ChEBI" id="CHEBI:18420"/>
    </cofactor>
    <text evidence="9">Binds 1 Mg(2+) ion per monomer.</text>
</comment>
<reference evidence="13" key="1">
    <citation type="submission" date="2018-08" db="EMBL/GenBank/DDBJ databases">
        <authorList>
            <person name="Grouzdev D.S."/>
            <person name="Krutkina M.S."/>
        </authorList>
    </citation>
    <scope>NUCLEOTIDE SEQUENCE [LARGE SCALE GENOMIC DNA]</scope>
    <source>
        <strain evidence="13">4-11</strain>
    </source>
</reference>
<dbReference type="Proteomes" id="UP000264002">
    <property type="component" value="Unassembled WGS sequence"/>
</dbReference>
<gene>
    <name evidence="9 12" type="primary">selD</name>
    <name evidence="12" type="ORF">DYP60_10120</name>
</gene>
<dbReference type="Gene3D" id="3.90.650.10">
    <property type="entry name" value="PurM-like C-terminal domain"/>
    <property type="match status" value="1"/>
</dbReference>
<feature type="domain" description="PurM-like C-terminal" evidence="11">
    <location>
        <begin position="167"/>
        <end position="333"/>
    </location>
</feature>
<dbReference type="RefSeq" id="WP_117330887.1">
    <property type="nucleotide sequence ID" value="NZ_QUWK01000010.1"/>
</dbReference>
<feature type="binding site" evidence="9">
    <location>
        <position position="225"/>
    </location>
    <ligand>
        <name>Mg(2+)</name>
        <dbReference type="ChEBI" id="CHEBI:18420"/>
    </ligand>
</feature>
<dbReference type="GO" id="GO:0005524">
    <property type="term" value="F:ATP binding"/>
    <property type="evidence" value="ECO:0007669"/>
    <property type="project" value="UniProtKB-UniRule"/>
</dbReference>
<dbReference type="FunFam" id="3.30.1330.10:FF:000003">
    <property type="entry name" value="Selenide, water dikinase"/>
    <property type="match status" value="1"/>
</dbReference>
<comment type="subunit">
    <text evidence="9">Homodimer.</text>
</comment>
<dbReference type="EMBL" id="QUWK01000010">
    <property type="protein sequence ID" value="RFU94319.1"/>
    <property type="molecule type" value="Genomic_DNA"/>
</dbReference>
<dbReference type="InterPro" id="IPR004536">
    <property type="entry name" value="SPS/SelD"/>
</dbReference>
<evidence type="ECO:0000256" key="2">
    <source>
        <dbReference type="ARBA" id="ARBA00022679"/>
    </source>
</evidence>
<evidence type="ECO:0000313" key="12">
    <source>
        <dbReference type="EMBL" id="RFU94319.1"/>
    </source>
</evidence>
<dbReference type="InterPro" id="IPR036676">
    <property type="entry name" value="PurM-like_C_sf"/>
</dbReference>
<feature type="binding site" description="in other chain" evidence="9">
    <location>
        <position position="90"/>
    </location>
    <ligand>
        <name>ATP</name>
        <dbReference type="ChEBI" id="CHEBI:30616"/>
        <note>ligand shared between dimeric partners</note>
    </ligand>
</feature>
<keyword evidence="6 9" id="KW-0067">ATP-binding</keyword>
<dbReference type="EC" id="2.7.9.3" evidence="9"/>
<dbReference type="InterPro" id="IPR036921">
    <property type="entry name" value="PurM-like_N_sf"/>
</dbReference>
<dbReference type="AlphaFoldDB" id="A0A372MEW7"/>
<evidence type="ECO:0000256" key="9">
    <source>
        <dbReference type="HAMAP-Rule" id="MF_00625"/>
    </source>
</evidence>
<keyword evidence="2 9" id="KW-0808">Transferase</keyword>
<dbReference type="PANTHER" id="PTHR10256">
    <property type="entry name" value="SELENIDE, WATER DIKINASE"/>
    <property type="match status" value="1"/>
</dbReference>
<dbReference type="InterPro" id="IPR023061">
    <property type="entry name" value="SelD_I"/>
</dbReference>
<dbReference type="Pfam" id="PF00586">
    <property type="entry name" value="AIRS"/>
    <property type="match status" value="1"/>
</dbReference>
<dbReference type="CDD" id="cd02195">
    <property type="entry name" value="SelD"/>
    <property type="match status" value="1"/>
</dbReference>
<feature type="binding site" description="in other chain" evidence="9">
    <location>
        <position position="67"/>
    </location>
    <ligand>
        <name>ATP</name>
        <dbReference type="ChEBI" id="CHEBI:30616"/>
        <note>ligand shared between dimeric partners</note>
    </ligand>
</feature>
<evidence type="ECO:0000256" key="8">
    <source>
        <dbReference type="ARBA" id="ARBA00023266"/>
    </source>
</evidence>
<comment type="similarity">
    <text evidence="1 9">Belongs to the selenophosphate synthase 1 family. Class I subfamily.</text>
</comment>
<feature type="binding site" evidence="9">
    <location>
        <position position="90"/>
    </location>
    <ligand>
        <name>Mg(2+)</name>
        <dbReference type="ChEBI" id="CHEBI:18420"/>
    </ligand>
</feature>
<keyword evidence="7 9" id="KW-0460">Magnesium</keyword>
<evidence type="ECO:0000313" key="13">
    <source>
        <dbReference type="Proteomes" id="UP000264002"/>
    </source>
</evidence>
<dbReference type="GO" id="GO:0000287">
    <property type="term" value="F:magnesium ion binding"/>
    <property type="evidence" value="ECO:0007669"/>
    <property type="project" value="UniProtKB-UniRule"/>
</dbReference>
<sequence>MQEVKLTQMVETSGCAAKLAPGTLHQVLDSLPVMHSPDLLEGYEGSDDAFVHTLPSADDTVMLQTVDFFPPMVDDPYLFGQVAAANALSDIYAMGGEPKVALNLVCFPSCLDLSVLREILLGGQSKVGEAGAVIAGGHTISDPTPKYGLCVTGFASKKSIWANSGAEVGDLLVLTKPLGVGIINTAVKAGQASEVATKKAIESMTMLNKQARDEASAFTVHAATDITGFSLIGHATEMAVASKVGITLYASKVPLFQEALVYAQMGLNPGGMYKNREYLEQKVSLRDSFAQEMLDVLYDPQTSGGLLLSMKEKDAVAYSRNTGYPIIGSVGPEGNTPISIHQ</sequence>
<comment type="function">
    <text evidence="9">Synthesizes selenophosphate from selenide and ATP.</text>
</comment>
<dbReference type="GO" id="GO:0005737">
    <property type="term" value="C:cytoplasm"/>
    <property type="evidence" value="ECO:0007669"/>
    <property type="project" value="TreeGrafter"/>
</dbReference>
<dbReference type="InterPro" id="IPR016188">
    <property type="entry name" value="PurM-like_N"/>
</dbReference>
<comment type="catalytic activity">
    <reaction evidence="9">
        <text>hydrogenselenide + ATP + H2O = selenophosphate + AMP + phosphate + 2 H(+)</text>
        <dbReference type="Rhea" id="RHEA:18737"/>
        <dbReference type="ChEBI" id="CHEBI:15377"/>
        <dbReference type="ChEBI" id="CHEBI:15378"/>
        <dbReference type="ChEBI" id="CHEBI:16144"/>
        <dbReference type="ChEBI" id="CHEBI:29317"/>
        <dbReference type="ChEBI" id="CHEBI:30616"/>
        <dbReference type="ChEBI" id="CHEBI:43474"/>
        <dbReference type="ChEBI" id="CHEBI:456215"/>
        <dbReference type="EC" id="2.7.9.3"/>
    </reaction>
</comment>
<evidence type="ECO:0000259" key="10">
    <source>
        <dbReference type="Pfam" id="PF00586"/>
    </source>
</evidence>
<dbReference type="Pfam" id="PF02769">
    <property type="entry name" value="AIRS_C"/>
    <property type="match status" value="1"/>
</dbReference>
<evidence type="ECO:0000256" key="3">
    <source>
        <dbReference type="ARBA" id="ARBA00022723"/>
    </source>
</evidence>
<dbReference type="GO" id="GO:0016260">
    <property type="term" value="P:selenocysteine biosynthetic process"/>
    <property type="evidence" value="ECO:0007669"/>
    <property type="project" value="InterPro"/>
</dbReference>
<feature type="binding site" evidence="9">
    <location>
        <begin position="137"/>
        <end position="139"/>
    </location>
    <ligand>
        <name>ATP</name>
        <dbReference type="ChEBI" id="CHEBI:30616"/>
        <note>ligand shared between dimeric partners</note>
    </ligand>
</feature>
<name>A0A372MEW7_9SPIR</name>
<feature type="active site" evidence="9">
    <location>
        <position position="15"/>
    </location>
</feature>
<dbReference type="OrthoDB" id="9772934at2"/>
<evidence type="ECO:0000256" key="5">
    <source>
        <dbReference type="ARBA" id="ARBA00022777"/>
    </source>
</evidence>
<evidence type="ECO:0000256" key="7">
    <source>
        <dbReference type="ARBA" id="ARBA00022842"/>
    </source>
</evidence>
<evidence type="ECO:0000256" key="1">
    <source>
        <dbReference type="ARBA" id="ARBA00008026"/>
    </source>
</evidence>
<dbReference type="GO" id="GO:0004756">
    <property type="term" value="F:selenide, water dikinase activity"/>
    <property type="evidence" value="ECO:0007669"/>
    <property type="project" value="UniProtKB-UniRule"/>
</dbReference>
<dbReference type="NCBIfam" id="TIGR00476">
    <property type="entry name" value="selD"/>
    <property type="match status" value="1"/>
</dbReference>
<feature type="binding site" description="in other chain" evidence="9">
    <location>
        <position position="18"/>
    </location>
    <ligand>
        <name>ATP</name>
        <dbReference type="ChEBI" id="CHEBI:30616"/>
        <note>ligand shared between dimeric partners</note>
    </ligand>
</feature>
<dbReference type="Gene3D" id="3.30.1330.10">
    <property type="entry name" value="PurM-like, N-terminal domain"/>
    <property type="match status" value="1"/>
</dbReference>
<feature type="site" description="Important for catalytic activity" evidence="9">
    <location>
        <position position="18"/>
    </location>
</feature>
<accession>A0A372MEW7</accession>
<dbReference type="HAMAP" id="MF_00625">
    <property type="entry name" value="SelD"/>
    <property type="match status" value="1"/>
</dbReference>
<feature type="binding site" description="in other chain" evidence="9">
    <location>
        <begin position="45"/>
        <end position="47"/>
    </location>
    <ligand>
        <name>ATP</name>
        <dbReference type="ChEBI" id="CHEBI:30616"/>
        <note>ligand shared between dimeric partners</note>
    </ligand>
</feature>
<evidence type="ECO:0000256" key="4">
    <source>
        <dbReference type="ARBA" id="ARBA00022741"/>
    </source>
</evidence>
<feature type="domain" description="PurM-like N-terminal" evidence="10">
    <location>
        <begin position="47"/>
        <end position="154"/>
    </location>
</feature>
<keyword evidence="8 9" id="KW-0711">Selenium</keyword>
<organism evidence="12 13">
    <name type="scientific">Sphaerochaeta halotolerans</name>
    <dbReference type="NCBI Taxonomy" id="2293840"/>
    <lineage>
        <taxon>Bacteria</taxon>
        <taxon>Pseudomonadati</taxon>
        <taxon>Spirochaetota</taxon>
        <taxon>Spirochaetia</taxon>
        <taxon>Spirochaetales</taxon>
        <taxon>Sphaerochaetaceae</taxon>
        <taxon>Sphaerochaeta</taxon>
    </lineage>
</organism>
<evidence type="ECO:0000256" key="6">
    <source>
        <dbReference type="ARBA" id="ARBA00022840"/>
    </source>
</evidence>
<keyword evidence="4 9" id="KW-0547">Nucleotide-binding</keyword>
<proteinExistence type="inferred from homology"/>
<evidence type="ECO:0000259" key="11">
    <source>
        <dbReference type="Pfam" id="PF02769"/>
    </source>
</evidence>
<keyword evidence="3 9" id="KW-0479">Metal-binding</keyword>
<dbReference type="InterPro" id="IPR010918">
    <property type="entry name" value="PurM-like_C_dom"/>
</dbReference>
<dbReference type="PIRSF" id="PIRSF036407">
    <property type="entry name" value="Selenphspht_syn"/>
    <property type="match status" value="1"/>
</dbReference>
<comment type="caution">
    <text evidence="12">The sequence shown here is derived from an EMBL/GenBank/DDBJ whole genome shotgun (WGS) entry which is preliminary data.</text>
</comment>
<dbReference type="PANTHER" id="PTHR10256:SF0">
    <property type="entry name" value="INACTIVE SELENIDE, WATER DIKINASE-LIKE PROTEIN-RELATED"/>
    <property type="match status" value="1"/>
</dbReference>
<feature type="binding site" evidence="9">
    <location>
        <position position="48"/>
    </location>
    <ligand>
        <name>Mg(2+)</name>
        <dbReference type="ChEBI" id="CHEBI:18420"/>
    </ligand>
</feature>
<keyword evidence="5 9" id="KW-0418">Kinase</keyword>
<dbReference type="SUPFAM" id="SSF56042">
    <property type="entry name" value="PurM C-terminal domain-like"/>
    <property type="match status" value="1"/>
</dbReference>
<dbReference type="SUPFAM" id="SSF55326">
    <property type="entry name" value="PurM N-terminal domain-like"/>
    <property type="match status" value="1"/>
</dbReference>
<keyword evidence="13" id="KW-1185">Reference proteome</keyword>
<reference evidence="12 13" key="2">
    <citation type="submission" date="2018-09" db="EMBL/GenBank/DDBJ databases">
        <title>Genome of Sphaerochaeta halotolerans strain 4-11.</title>
        <authorList>
            <person name="Nazina T.N."/>
            <person name="Sokolova D.S."/>
        </authorList>
    </citation>
    <scope>NUCLEOTIDE SEQUENCE [LARGE SCALE GENOMIC DNA]</scope>
    <source>
        <strain evidence="12 13">4-11</strain>
    </source>
</reference>
<protein>
    <recommendedName>
        <fullName evidence="9">Selenide, water dikinase</fullName>
        <ecNumber evidence="9">2.7.9.3</ecNumber>
    </recommendedName>
    <alternativeName>
        <fullName evidence="9">Selenium donor protein</fullName>
    </alternativeName>
    <alternativeName>
        <fullName evidence="9">Selenophosphate synthase</fullName>
    </alternativeName>
</protein>